<protein>
    <submittedName>
        <fullName evidence="1">Uncharacterized protein</fullName>
    </submittedName>
</protein>
<name>A0AAU8AUN7_9CAUD</name>
<proteinExistence type="predicted"/>
<reference evidence="1" key="1">
    <citation type="submission" date="2024-03" db="EMBL/GenBank/DDBJ databases">
        <title>Diverse circular DNA viruses in blood, oral, and fecal samples of captive lemurs.</title>
        <authorList>
            <person name="Paietta E.N."/>
            <person name="Kraberger S."/>
            <person name="Lund M.C."/>
            <person name="Custer J.M."/>
            <person name="Vargas K.M."/>
            <person name="Ehmke E.E."/>
            <person name="Yoder A.D."/>
            <person name="Varsani A."/>
        </authorList>
    </citation>
    <scope>NUCLEOTIDE SEQUENCE</scope>
    <source>
        <strain evidence="1">Duke_21_1</strain>
    </source>
</reference>
<evidence type="ECO:0000313" key="1">
    <source>
        <dbReference type="EMBL" id="XCD03659.1"/>
    </source>
</evidence>
<organism evidence="1">
    <name type="scientific">Dulem virus 40</name>
    <dbReference type="NCBI Taxonomy" id="3145758"/>
    <lineage>
        <taxon>Viruses</taxon>
        <taxon>Duplodnaviria</taxon>
        <taxon>Heunggongvirae</taxon>
        <taxon>Uroviricota</taxon>
        <taxon>Caudoviricetes</taxon>
    </lineage>
</organism>
<dbReference type="EMBL" id="PP511379">
    <property type="protein sequence ID" value="XCD03659.1"/>
    <property type="molecule type" value="Genomic_DNA"/>
</dbReference>
<accession>A0AAU8AUN7</accession>
<sequence length="37" mass="4237">MLESELFFSAHGAFLVDDKTFDSGCLLFAEFRHDLKV</sequence>